<keyword evidence="6" id="KW-0812">Transmembrane</keyword>
<evidence type="ECO:0000313" key="18">
    <source>
        <dbReference type="EMBL" id="APR05712.1"/>
    </source>
</evidence>
<evidence type="ECO:0000256" key="8">
    <source>
        <dbReference type="ARBA" id="ARBA00022729"/>
    </source>
</evidence>
<name>A0A1L6FFJ9_9RHOO</name>
<keyword evidence="12 17" id="KW-0443">Lipid metabolism</keyword>
<evidence type="ECO:0000256" key="2">
    <source>
        <dbReference type="ARBA" id="ARBA00001604"/>
    </source>
</evidence>
<comment type="function">
    <text evidence="17">Hydrolysis of phosphatidylcholine with phospholipase A2 (EC 3.1.1.4) and phospholipase A1 (EC 3.1.1.32) activities.</text>
</comment>
<evidence type="ECO:0000256" key="11">
    <source>
        <dbReference type="ARBA" id="ARBA00022963"/>
    </source>
</evidence>
<protein>
    <recommendedName>
        <fullName evidence="17">Phospholipase A1</fullName>
        <ecNumber evidence="17">3.1.1.32</ecNumber>
        <ecNumber evidence="17">3.1.1.4</ecNumber>
    </recommendedName>
    <alternativeName>
        <fullName evidence="17">Phosphatidylcholine 1-acylhydrolase</fullName>
    </alternativeName>
</protein>
<dbReference type="InterPro" id="IPR003187">
    <property type="entry name" value="PLipase_A1"/>
</dbReference>
<comment type="cofactor">
    <cofactor evidence="17">
        <name>Ca(2+)</name>
        <dbReference type="ChEBI" id="CHEBI:29108"/>
    </cofactor>
    <text evidence="17">Binds 1 Ca(2+) ion per monomer. In the dimeric form the Ca(2+) is bound by different amino acids with binding of each Ca(2+) shared with ligands coming from each monomer. The Ca(2+) ion may have a role in catalysis.</text>
</comment>
<keyword evidence="8" id="KW-0732">Signal</keyword>
<evidence type="ECO:0000256" key="4">
    <source>
        <dbReference type="ARBA" id="ARBA00011702"/>
    </source>
</evidence>
<dbReference type="PANTHER" id="PTHR40457:SF1">
    <property type="entry name" value="PHOSPHOLIPASE A1"/>
    <property type="match status" value="1"/>
</dbReference>
<keyword evidence="11 17" id="KW-0442">Lipid degradation</keyword>
<sequence>MAEYGVTQGCDVQKGNPMNPFRALSDRARTWGVAVVLAWGCQAQAAGWLLASQNPSAEPGGFFSVIVIRLPGADELPDRISGVVELSLAGPQIALELTASEQETSGQRRYVGRWPQEAVGVATLTLRDVPTARMLIEAGTSPVAVALSARQQASGRLQPGTAPEGPTIEPAQPNALGFHEPMYFLLGGNDPRSARFQFSFRYRLFDDQGMIAENFPVVRGLYFGFTQTSLWDLDAHSKPFRDTSFRPSLFYRWRLSTPENGGWMAFSGGYEHESNGKDGADSRSIDMLFLRAEARRHFSDGRTYMGIAPKVWAYLDKEDNPDIAEYRGYGELEIRFGRDDGLMLSGLLRRGSAGKTSAQLDLSYPLRRSIFSGVGAFVHLQYFRGHGETLIDYSESRGSQFRLGVSLVR</sequence>
<dbReference type="GO" id="GO:0046872">
    <property type="term" value="F:metal ion binding"/>
    <property type="evidence" value="ECO:0007669"/>
    <property type="project" value="UniProtKB-KW"/>
</dbReference>
<dbReference type="PANTHER" id="PTHR40457">
    <property type="entry name" value="PHOSPHOLIPASE A1"/>
    <property type="match status" value="1"/>
</dbReference>
<evidence type="ECO:0000256" key="7">
    <source>
        <dbReference type="ARBA" id="ARBA00022723"/>
    </source>
</evidence>
<dbReference type="EC" id="3.1.1.32" evidence="17"/>
<dbReference type="EMBL" id="CP018839">
    <property type="protein sequence ID" value="APR05712.1"/>
    <property type="molecule type" value="Genomic_DNA"/>
</dbReference>
<comment type="catalytic activity">
    <reaction evidence="2 17">
        <text>a 1,2-diacyl-sn-glycero-3-phosphocholine + H2O = a 1-acyl-sn-glycero-3-phosphocholine + a fatty acid + H(+)</text>
        <dbReference type="Rhea" id="RHEA:15801"/>
        <dbReference type="ChEBI" id="CHEBI:15377"/>
        <dbReference type="ChEBI" id="CHEBI:15378"/>
        <dbReference type="ChEBI" id="CHEBI:28868"/>
        <dbReference type="ChEBI" id="CHEBI:57643"/>
        <dbReference type="ChEBI" id="CHEBI:58168"/>
        <dbReference type="EC" id="3.1.1.4"/>
    </reaction>
</comment>
<evidence type="ECO:0000256" key="13">
    <source>
        <dbReference type="ARBA" id="ARBA00023136"/>
    </source>
</evidence>
<evidence type="ECO:0000256" key="10">
    <source>
        <dbReference type="ARBA" id="ARBA00022837"/>
    </source>
</evidence>
<dbReference type="STRING" id="96773.Tchl_2889"/>
<organism evidence="18 19">
    <name type="scientific">Thauera chlorobenzoica</name>
    <dbReference type="NCBI Taxonomy" id="96773"/>
    <lineage>
        <taxon>Bacteria</taxon>
        <taxon>Pseudomonadati</taxon>
        <taxon>Pseudomonadota</taxon>
        <taxon>Betaproteobacteria</taxon>
        <taxon>Rhodocyclales</taxon>
        <taxon>Zoogloeaceae</taxon>
        <taxon>Thauera</taxon>
    </lineage>
</organism>
<gene>
    <name evidence="18" type="ORF">Tchl_2889</name>
</gene>
<dbReference type="Gene3D" id="2.40.230.10">
    <property type="entry name" value="Phospholipase A1"/>
    <property type="match status" value="1"/>
</dbReference>
<dbReference type="GO" id="GO:0008970">
    <property type="term" value="F:phospholipase A1 activity"/>
    <property type="evidence" value="ECO:0007669"/>
    <property type="project" value="UniProtKB-EC"/>
</dbReference>
<dbReference type="GO" id="GO:0004623">
    <property type="term" value="F:phospholipase A2 activity"/>
    <property type="evidence" value="ECO:0007669"/>
    <property type="project" value="UniProtKB-EC"/>
</dbReference>
<feature type="active site" description="Nucleophile" evidence="15">
    <location>
        <position position="274"/>
    </location>
</feature>
<keyword evidence="13" id="KW-0472">Membrane</keyword>
<feature type="binding site" description="in dimeric form" evidence="16">
    <location>
        <position position="237"/>
    </location>
    <ligand>
        <name>Ca(2+)</name>
        <dbReference type="ChEBI" id="CHEBI:29108"/>
        <label>1</label>
    </ligand>
</feature>
<evidence type="ECO:0000256" key="9">
    <source>
        <dbReference type="ARBA" id="ARBA00022801"/>
    </source>
</evidence>
<feature type="binding site" description="in dimeric form" evidence="16">
    <location>
        <position position="282"/>
    </location>
    <ligand>
        <name>Ca(2+)</name>
        <dbReference type="ChEBI" id="CHEBI:29108"/>
        <label>1</label>
    </ligand>
</feature>
<dbReference type="GO" id="GO:0016042">
    <property type="term" value="P:lipid catabolic process"/>
    <property type="evidence" value="ECO:0007669"/>
    <property type="project" value="UniProtKB-KW"/>
</dbReference>
<evidence type="ECO:0000256" key="15">
    <source>
        <dbReference type="PIRSR" id="PIRSR603187-1"/>
    </source>
</evidence>
<dbReference type="Proteomes" id="UP000185739">
    <property type="component" value="Chromosome"/>
</dbReference>
<keyword evidence="19" id="KW-1185">Reference proteome</keyword>
<dbReference type="GO" id="GO:0009279">
    <property type="term" value="C:cell outer membrane"/>
    <property type="evidence" value="ECO:0007669"/>
    <property type="project" value="UniProtKB-SubCell"/>
</dbReference>
<comment type="similarity">
    <text evidence="3 17">Belongs to the phospholipase A1 family.</text>
</comment>
<dbReference type="SUPFAM" id="SSF56931">
    <property type="entry name" value="Outer membrane phospholipase A (OMPLA)"/>
    <property type="match status" value="1"/>
</dbReference>
<dbReference type="PRINTS" id="PR01486">
    <property type="entry name" value="PHPHLIPASEA1"/>
</dbReference>
<evidence type="ECO:0000256" key="6">
    <source>
        <dbReference type="ARBA" id="ARBA00022692"/>
    </source>
</evidence>
<comment type="catalytic activity">
    <reaction evidence="1 17">
        <text>a 1,2-diacyl-sn-glycero-3-phosphocholine + H2O = a 2-acyl-sn-glycero-3-phosphocholine + a fatty acid + H(+)</text>
        <dbReference type="Rhea" id="RHEA:18689"/>
        <dbReference type="ChEBI" id="CHEBI:15377"/>
        <dbReference type="ChEBI" id="CHEBI:15378"/>
        <dbReference type="ChEBI" id="CHEBI:28868"/>
        <dbReference type="ChEBI" id="CHEBI:57643"/>
        <dbReference type="ChEBI" id="CHEBI:57875"/>
        <dbReference type="EC" id="3.1.1.32"/>
    </reaction>
</comment>
<dbReference type="InterPro" id="IPR036541">
    <property type="entry name" value="PLipase_A1_sf"/>
</dbReference>
<accession>A0A1L6FFJ9</accession>
<evidence type="ECO:0000256" key="3">
    <source>
        <dbReference type="ARBA" id="ARBA00010525"/>
    </source>
</evidence>
<evidence type="ECO:0000256" key="14">
    <source>
        <dbReference type="ARBA" id="ARBA00023237"/>
    </source>
</evidence>
<keyword evidence="7 16" id="KW-0479">Metal-binding</keyword>
<feature type="binding site" description="in dimeric form" evidence="16">
    <location>
        <position position="319"/>
    </location>
    <ligand>
        <name>Ca(2+)</name>
        <dbReference type="ChEBI" id="CHEBI:29108"/>
        <label>1</label>
    </ligand>
</feature>
<evidence type="ECO:0000256" key="12">
    <source>
        <dbReference type="ARBA" id="ARBA00023098"/>
    </source>
</evidence>
<comment type="subcellular location">
    <subcellularLocation>
        <location evidence="17">Cell outer membrane</location>
        <topology evidence="17">Multi-pass membrane protein</topology>
    </subcellularLocation>
    <text evidence="17">One of the very few enzymes located there.</text>
</comment>
<evidence type="ECO:0000256" key="17">
    <source>
        <dbReference type="RuleBase" id="RU366027"/>
    </source>
</evidence>
<keyword evidence="10 16" id="KW-0106">Calcium</keyword>
<dbReference type="Pfam" id="PF02253">
    <property type="entry name" value="PLA1"/>
    <property type="match status" value="1"/>
</dbReference>
<proteinExistence type="inferred from homology"/>
<dbReference type="AlphaFoldDB" id="A0A1L6FFJ9"/>
<dbReference type="KEGG" id="tcl:Tchl_2889"/>
<keyword evidence="5" id="KW-1134">Transmembrane beta strand</keyword>
<evidence type="ECO:0000256" key="1">
    <source>
        <dbReference type="ARBA" id="ARBA00000111"/>
    </source>
</evidence>
<keyword evidence="9 17" id="KW-0378">Hydrolase</keyword>
<evidence type="ECO:0000256" key="16">
    <source>
        <dbReference type="PIRSR" id="PIRSR603187-2"/>
    </source>
</evidence>
<evidence type="ECO:0000256" key="5">
    <source>
        <dbReference type="ARBA" id="ARBA00022452"/>
    </source>
</evidence>
<dbReference type="EC" id="3.1.1.4" evidence="17"/>
<keyword evidence="14 17" id="KW-0998">Cell outer membrane</keyword>
<comment type="subunit">
    <text evidence="4 17">Homodimer; dimerization is reversible, and the dimeric form is the active one.</text>
</comment>
<feature type="active site" description="Proton acceptor" evidence="15">
    <location>
        <position position="272"/>
    </location>
</feature>
<reference evidence="18 19" key="1">
    <citation type="submission" date="2016-12" db="EMBL/GenBank/DDBJ databases">
        <title>Complete genome sequence of Thauera chlorobenzoica, a Betaproteobacterium degrading haloaromatics anaerobically to CO2 and halides.</title>
        <authorList>
            <person name="Goris T."/>
            <person name="Mergelsberg M."/>
            <person name="Boll M."/>
        </authorList>
    </citation>
    <scope>NUCLEOTIDE SEQUENCE [LARGE SCALE GENOMIC DNA]</scope>
    <source>
        <strain evidence="18 19">3CB1</strain>
    </source>
</reference>
<evidence type="ECO:0000313" key="19">
    <source>
        <dbReference type="Proteomes" id="UP000185739"/>
    </source>
</evidence>